<dbReference type="Proteomes" id="UP000311469">
    <property type="component" value="Chromosome cSF1"/>
</dbReference>
<reference evidence="9 10" key="1">
    <citation type="submission" date="2019-06" db="EMBL/GenBank/DDBJ databases">
        <title>Genome organization and adaptive potential of archetypical organophosphate degarding Sphingobium fuliginis ATCC 27551.</title>
        <authorList>
            <person name="Sarwar A."/>
            <person name="Parthasarathy S."/>
            <person name="Singh C."/>
            <person name="Siddavattam D."/>
        </authorList>
    </citation>
    <scope>NUCLEOTIDE SEQUENCE [LARGE SCALE GENOMIC DNA]</scope>
    <source>
        <strain evidence="9 10">ATCC 27551</strain>
    </source>
</reference>
<dbReference type="Gene3D" id="3.30.390.30">
    <property type="match status" value="1"/>
</dbReference>
<keyword evidence="5 6" id="KW-0443">Lipid metabolism</keyword>
<keyword evidence="2" id="KW-0285">Flavoprotein</keyword>
<dbReference type="InterPro" id="IPR050446">
    <property type="entry name" value="FAD-oxidoreductase/Apoptosis"/>
</dbReference>
<dbReference type="GO" id="GO:0016042">
    <property type="term" value="P:lipid catabolic process"/>
    <property type="evidence" value="ECO:0007669"/>
    <property type="project" value="UniProtKB-UniRule"/>
</dbReference>
<dbReference type="PRINTS" id="PR00411">
    <property type="entry name" value="PNDRDTASEI"/>
</dbReference>
<dbReference type="InterPro" id="IPR016156">
    <property type="entry name" value="FAD/NAD-linked_Rdtase_dimer_sf"/>
</dbReference>
<dbReference type="Gene3D" id="3.50.50.60">
    <property type="entry name" value="FAD/NAD(P)-binding domain"/>
    <property type="match status" value="2"/>
</dbReference>
<feature type="short sequence motif" description="GXGXXG" evidence="6">
    <location>
        <begin position="421"/>
        <end position="426"/>
    </location>
</feature>
<dbReference type="InterPro" id="IPR002641">
    <property type="entry name" value="PNPLA_dom"/>
</dbReference>
<feature type="short sequence motif" description="DGA/G" evidence="6">
    <location>
        <begin position="603"/>
        <end position="605"/>
    </location>
</feature>
<dbReference type="Pfam" id="PF12536">
    <property type="entry name" value="DUF3734"/>
    <property type="match status" value="1"/>
</dbReference>
<dbReference type="SUPFAM" id="SSF55424">
    <property type="entry name" value="FAD/NAD-linked reductases, dimerisation (C-terminal) domain"/>
    <property type="match status" value="1"/>
</dbReference>
<evidence type="ECO:0000313" key="9">
    <source>
        <dbReference type="EMBL" id="QDC36581.1"/>
    </source>
</evidence>
<dbReference type="PANTHER" id="PTHR43557">
    <property type="entry name" value="APOPTOSIS-INDUCING FACTOR 1"/>
    <property type="match status" value="1"/>
</dbReference>
<feature type="active site" description="Nucleophile" evidence="6">
    <location>
        <position position="450"/>
    </location>
</feature>
<keyword evidence="3" id="KW-0274">FAD</keyword>
<dbReference type="InterPro" id="IPR021095">
    <property type="entry name" value="DUF3734"/>
</dbReference>
<evidence type="ECO:0000259" key="8">
    <source>
        <dbReference type="PROSITE" id="PS51635"/>
    </source>
</evidence>
<dbReference type="Pfam" id="PF07992">
    <property type="entry name" value="Pyr_redox_2"/>
    <property type="match status" value="1"/>
</dbReference>
<dbReference type="GO" id="GO:0016787">
    <property type="term" value="F:hydrolase activity"/>
    <property type="evidence" value="ECO:0007669"/>
    <property type="project" value="UniProtKB-UniRule"/>
</dbReference>
<evidence type="ECO:0000256" key="1">
    <source>
        <dbReference type="ARBA" id="ARBA00001974"/>
    </source>
</evidence>
<keyword evidence="6" id="KW-0378">Hydrolase</keyword>
<keyword evidence="6" id="KW-0442">Lipid degradation</keyword>
<dbReference type="InterPro" id="IPR016035">
    <property type="entry name" value="Acyl_Trfase/lysoPLipase"/>
</dbReference>
<dbReference type="GO" id="GO:0016651">
    <property type="term" value="F:oxidoreductase activity, acting on NAD(P)H"/>
    <property type="evidence" value="ECO:0007669"/>
    <property type="project" value="TreeGrafter"/>
</dbReference>
<evidence type="ECO:0000256" key="2">
    <source>
        <dbReference type="ARBA" id="ARBA00022630"/>
    </source>
</evidence>
<comment type="cofactor">
    <cofactor evidence="1">
        <name>FAD</name>
        <dbReference type="ChEBI" id="CHEBI:57692"/>
    </cofactor>
</comment>
<dbReference type="InterPro" id="IPR028202">
    <property type="entry name" value="Reductase_C"/>
</dbReference>
<organism evidence="9 10">
    <name type="scientific">Sphingobium fuliginis ATCC 27551</name>
    <dbReference type="NCBI Taxonomy" id="1208342"/>
    <lineage>
        <taxon>Bacteria</taxon>
        <taxon>Pseudomonadati</taxon>
        <taxon>Pseudomonadota</taxon>
        <taxon>Alphaproteobacteria</taxon>
        <taxon>Sphingomonadales</taxon>
        <taxon>Sphingomonadaceae</taxon>
        <taxon>Sphingobium</taxon>
    </lineage>
</organism>
<proteinExistence type="predicted"/>
<dbReference type="AlphaFoldDB" id="A0A5B8CIH1"/>
<dbReference type="SUPFAM" id="SSF52151">
    <property type="entry name" value="FabD/lysophospholipase-like"/>
    <property type="match status" value="1"/>
</dbReference>
<dbReference type="KEGG" id="sufl:FIL70_04290"/>
<protein>
    <submittedName>
        <fullName evidence="9">Pyridine nucleotide-disulfide oxidoreductase</fullName>
    </submittedName>
</protein>
<dbReference type="InterPro" id="IPR036188">
    <property type="entry name" value="FAD/NAD-bd_sf"/>
</dbReference>
<dbReference type="GO" id="GO:0005737">
    <property type="term" value="C:cytoplasm"/>
    <property type="evidence" value="ECO:0007669"/>
    <property type="project" value="TreeGrafter"/>
</dbReference>
<dbReference type="PRINTS" id="PR00368">
    <property type="entry name" value="FADPNR"/>
</dbReference>
<dbReference type="InterPro" id="IPR023753">
    <property type="entry name" value="FAD/NAD-binding_dom"/>
</dbReference>
<evidence type="ECO:0000313" key="10">
    <source>
        <dbReference type="Proteomes" id="UP000311469"/>
    </source>
</evidence>
<evidence type="ECO:0000256" key="6">
    <source>
        <dbReference type="PROSITE-ProRule" id="PRU01161"/>
    </source>
</evidence>
<dbReference type="Pfam" id="PF14759">
    <property type="entry name" value="Reductase_C"/>
    <property type="match status" value="1"/>
</dbReference>
<evidence type="ECO:0000256" key="3">
    <source>
        <dbReference type="ARBA" id="ARBA00022827"/>
    </source>
</evidence>
<dbReference type="Gene3D" id="3.40.1090.10">
    <property type="entry name" value="Cytosolic phospholipase A2 catalytic domain"/>
    <property type="match status" value="2"/>
</dbReference>
<evidence type="ECO:0000256" key="7">
    <source>
        <dbReference type="SAM" id="MobiDB-lite"/>
    </source>
</evidence>
<dbReference type="PROSITE" id="PS51635">
    <property type="entry name" value="PNPLA"/>
    <property type="match status" value="1"/>
</dbReference>
<feature type="compositionally biased region" description="Basic and acidic residues" evidence="7">
    <location>
        <begin position="796"/>
        <end position="820"/>
    </location>
</feature>
<sequence length="820" mass="89542">MADSEIDHLILGGGAAAATAAVTLRHEDAGCSIMILSADSSPPYYRPALSKQFLLGTASEEQILLHSAEYYREQNIQLVLETEAAALDSATRTVTTLAGERIHYRHLLIATGAGGKRLAVPGADLPGVHYLRGKAECAAIRQEIASGAKRAVVLGASFLGMEIAMSLLDLGLDVTVIEERDRVLTHVESGRVSDYFRRHAEERGATILFSDTVTAIHGNERIREVETRSGGRLPCDLLMVSIGAQAATGFLEGSGIAMENGLVIVDDQLRTNMPNVFAAGDVASFFDPVFGRRRHIAHWDNAIKQGRLASRNMLGRRLRYDEVSYFFCDVGDVSFSMLGAPEEADERISRGTLASKSLALFYLKDNVPRALLSVGRPTEETRSIEGLVRYRVNLYDAKENLHDPNFKLNQIPTQTVLVLQGGGAMGAFECGVVKALEEESIFPDIVAGISIGALNGAIIAGNPRNATQALESFWSELAVTSPILLGEDAARAITASQILTFGVPHFFRPRWMQAFAAPMTPPTAWTSFYDVAPMRELIARYVDFGKLKASPVRLLVGAVNVQSGELEVFDSYIDDLTPDHVLASGSLPPGFPWTEIDGKAYWDGGVISNSPLDLVIDRCGPDGKRVYIVDLFAGQRPLPANIMEVMARRDEIVYSERVRSDLRLREMTEAYRELVDRILDLLEPATQAKIRQRPLYIELMGDGTATGITRFVRQGRDGEPSSRDYDFSDISIRANQEQGYALVKETLRRNGERRATGSAAVPAALIGPSPMPHLLPSVGESDRVAADVLPSRRSRKTEPHSNDITKPRPTGEGRSGETVQ</sequence>
<feature type="active site" description="Proton acceptor" evidence="6">
    <location>
        <position position="603"/>
    </location>
</feature>
<dbReference type="PANTHER" id="PTHR43557:SF2">
    <property type="entry name" value="RIESKE DOMAIN-CONTAINING PROTEIN-RELATED"/>
    <property type="match status" value="1"/>
</dbReference>
<evidence type="ECO:0000256" key="5">
    <source>
        <dbReference type="ARBA" id="ARBA00023098"/>
    </source>
</evidence>
<keyword evidence="4" id="KW-0560">Oxidoreductase</keyword>
<accession>A0A5B8CIH1</accession>
<dbReference type="CDD" id="cd07209">
    <property type="entry name" value="Pat_hypo_Ecoli_Z1214_like"/>
    <property type="match status" value="1"/>
</dbReference>
<dbReference type="EMBL" id="CP041016">
    <property type="protein sequence ID" value="QDC36581.1"/>
    <property type="molecule type" value="Genomic_DNA"/>
</dbReference>
<feature type="region of interest" description="Disordered" evidence="7">
    <location>
        <begin position="760"/>
        <end position="820"/>
    </location>
</feature>
<dbReference type="Pfam" id="PF01734">
    <property type="entry name" value="Patatin"/>
    <property type="match status" value="1"/>
</dbReference>
<feature type="short sequence motif" description="GXSXG" evidence="6">
    <location>
        <begin position="448"/>
        <end position="452"/>
    </location>
</feature>
<feature type="domain" description="PNPLA" evidence="8">
    <location>
        <begin position="417"/>
        <end position="616"/>
    </location>
</feature>
<gene>
    <name evidence="9" type="ORF">FIL70_04290</name>
</gene>
<dbReference type="SUPFAM" id="SSF51905">
    <property type="entry name" value="FAD/NAD(P)-binding domain"/>
    <property type="match status" value="1"/>
</dbReference>
<name>A0A5B8CIH1_SPHSA</name>
<evidence type="ECO:0000256" key="4">
    <source>
        <dbReference type="ARBA" id="ARBA00023002"/>
    </source>
</evidence>